<keyword evidence="3" id="KW-1185">Reference proteome</keyword>
<sequence length="119" mass="14250">MFIFVFIFDNVLEIIVYIPFIMECLKELWNGVDLLSRVRIKFLHEENRFKNQMELNIHPYSGFFPISHKNITSLILVFLVLVYEIDISELLHRMLKEMMKMVCIEILLMSHLHFICGTV</sequence>
<evidence type="ECO:0000313" key="2">
    <source>
        <dbReference type="EMBL" id="KAJ0211754.1"/>
    </source>
</evidence>
<protein>
    <submittedName>
        <fullName evidence="2">Uncharacterized protein</fullName>
    </submittedName>
</protein>
<dbReference type="InterPro" id="IPR044789">
    <property type="entry name" value="Put_A1-4-GlycosylTfrase_plant"/>
</dbReference>
<gene>
    <name evidence="2" type="ORF">LSAT_V11C400181310</name>
</gene>
<keyword evidence="1" id="KW-0812">Transmembrane</keyword>
<dbReference type="PANTHER" id="PTHR47213:SF1">
    <property type="entry name" value="OS07G0567300 PROTEIN"/>
    <property type="match status" value="1"/>
</dbReference>
<dbReference type="AlphaFoldDB" id="A0A9R1VUH6"/>
<organism evidence="2 3">
    <name type="scientific">Lactuca sativa</name>
    <name type="common">Garden lettuce</name>
    <dbReference type="NCBI Taxonomy" id="4236"/>
    <lineage>
        <taxon>Eukaryota</taxon>
        <taxon>Viridiplantae</taxon>
        <taxon>Streptophyta</taxon>
        <taxon>Embryophyta</taxon>
        <taxon>Tracheophyta</taxon>
        <taxon>Spermatophyta</taxon>
        <taxon>Magnoliopsida</taxon>
        <taxon>eudicotyledons</taxon>
        <taxon>Gunneridae</taxon>
        <taxon>Pentapetalae</taxon>
        <taxon>asterids</taxon>
        <taxon>campanulids</taxon>
        <taxon>Asterales</taxon>
        <taxon>Asteraceae</taxon>
        <taxon>Cichorioideae</taxon>
        <taxon>Cichorieae</taxon>
        <taxon>Lactucinae</taxon>
        <taxon>Lactuca</taxon>
    </lineage>
</organism>
<dbReference type="EMBL" id="NBSK02000004">
    <property type="protein sequence ID" value="KAJ0211754.1"/>
    <property type="molecule type" value="Genomic_DNA"/>
</dbReference>
<evidence type="ECO:0000313" key="3">
    <source>
        <dbReference type="Proteomes" id="UP000235145"/>
    </source>
</evidence>
<proteinExistence type="predicted"/>
<reference evidence="2 3" key="1">
    <citation type="journal article" date="2017" name="Nat. Commun.">
        <title>Genome assembly with in vitro proximity ligation data and whole-genome triplication in lettuce.</title>
        <authorList>
            <person name="Reyes-Chin-Wo S."/>
            <person name="Wang Z."/>
            <person name="Yang X."/>
            <person name="Kozik A."/>
            <person name="Arikit S."/>
            <person name="Song C."/>
            <person name="Xia L."/>
            <person name="Froenicke L."/>
            <person name="Lavelle D.O."/>
            <person name="Truco M.J."/>
            <person name="Xia R."/>
            <person name="Zhu S."/>
            <person name="Xu C."/>
            <person name="Xu H."/>
            <person name="Xu X."/>
            <person name="Cox K."/>
            <person name="Korf I."/>
            <person name="Meyers B.C."/>
            <person name="Michelmore R.W."/>
        </authorList>
    </citation>
    <scope>NUCLEOTIDE SEQUENCE [LARGE SCALE GENOMIC DNA]</scope>
    <source>
        <strain evidence="3">cv. Salinas</strain>
        <tissue evidence="2">Seedlings</tissue>
    </source>
</reference>
<keyword evidence="1" id="KW-1133">Transmembrane helix</keyword>
<keyword evidence="1" id="KW-0472">Membrane</keyword>
<evidence type="ECO:0000256" key="1">
    <source>
        <dbReference type="SAM" id="Phobius"/>
    </source>
</evidence>
<dbReference type="Proteomes" id="UP000235145">
    <property type="component" value="Unassembled WGS sequence"/>
</dbReference>
<dbReference type="PANTHER" id="PTHR47213">
    <property type="entry name" value="OS07G0567300 PROTEIN"/>
    <property type="match status" value="1"/>
</dbReference>
<accession>A0A9R1VUH6</accession>
<feature type="transmembrane region" description="Helical" evidence="1">
    <location>
        <begin position="71"/>
        <end position="91"/>
    </location>
</feature>
<comment type="caution">
    <text evidence="2">The sequence shown here is derived from an EMBL/GenBank/DDBJ whole genome shotgun (WGS) entry which is preliminary data.</text>
</comment>
<name>A0A9R1VUH6_LACSA</name>